<evidence type="ECO:0000313" key="3">
    <source>
        <dbReference type="Proteomes" id="UP000314294"/>
    </source>
</evidence>
<evidence type="ECO:0000256" key="1">
    <source>
        <dbReference type="SAM" id="MobiDB-lite"/>
    </source>
</evidence>
<feature type="region of interest" description="Disordered" evidence="1">
    <location>
        <begin position="111"/>
        <end position="133"/>
    </location>
</feature>
<dbReference type="AlphaFoldDB" id="A0A4Z2JFT8"/>
<reference evidence="2 3" key="1">
    <citation type="submission" date="2019-03" db="EMBL/GenBank/DDBJ databases">
        <title>First draft genome of Liparis tanakae, snailfish: a comprehensive survey of snailfish specific genes.</title>
        <authorList>
            <person name="Kim W."/>
            <person name="Song I."/>
            <person name="Jeong J.-H."/>
            <person name="Kim D."/>
            <person name="Kim S."/>
            <person name="Ryu S."/>
            <person name="Song J.Y."/>
            <person name="Lee S.K."/>
        </authorList>
    </citation>
    <scope>NUCLEOTIDE SEQUENCE [LARGE SCALE GENOMIC DNA]</scope>
    <source>
        <tissue evidence="2">Muscle</tissue>
    </source>
</reference>
<keyword evidence="3" id="KW-1185">Reference proteome</keyword>
<dbReference type="EMBL" id="SRLO01000007">
    <property type="protein sequence ID" value="TNN88132.1"/>
    <property type="molecule type" value="Genomic_DNA"/>
</dbReference>
<feature type="compositionally biased region" description="Basic residues" evidence="1">
    <location>
        <begin position="122"/>
        <end position="133"/>
    </location>
</feature>
<sequence length="133" mass="15280">MVVAVDVGRWFLLEAFFSRIQGYSGGKEAVGSELHPSGLCLGRPCRGWLPGFKLGMFILLSPFQSSPLSYKMCFLRMADAHYYREGDQHRNLQKGQCDIFINMDVPTQMRGGEKATRDFSSRRIKRRREKNKL</sequence>
<evidence type="ECO:0000313" key="2">
    <source>
        <dbReference type="EMBL" id="TNN88132.1"/>
    </source>
</evidence>
<dbReference type="Proteomes" id="UP000314294">
    <property type="component" value="Unassembled WGS sequence"/>
</dbReference>
<name>A0A4Z2JFT8_9TELE</name>
<comment type="caution">
    <text evidence="2">The sequence shown here is derived from an EMBL/GenBank/DDBJ whole genome shotgun (WGS) entry which is preliminary data.</text>
</comment>
<feature type="compositionally biased region" description="Basic and acidic residues" evidence="1">
    <location>
        <begin position="111"/>
        <end position="121"/>
    </location>
</feature>
<gene>
    <name evidence="2" type="ORF">EYF80_001713</name>
</gene>
<proteinExistence type="predicted"/>
<organism evidence="2 3">
    <name type="scientific">Liparis tanakae</name>
    <name type="common">Tanaka's snailfish</name>
    <dbReference type="NCBI Taxonomy" id="230148"/>
    <lineage>
        <taxon>Eukaryota</taxon>
        <taxon>Metazoa</taxon>
        <taxon>Chordata</taxon>
        <taxon>Craniata</taxon>
        <taxon>Vertebrata</taxon>
        <taxon>Euteleostomi</taxon>
        <taxon>Actinopterygii</taxon>
        <taxon>Neopterygii</taxon>
        <taxon>Teleostei</taxon>
        <taxon>Neoteleostei</taxon>
        <taxon>Acanthomorphata</taxon>
        <taxon>Eupercaria</taxon>
        <taxon>Perciformes</taxon>
        <taxon>Cottioidei</taxon>
        <taxon>Cottales</taxon>
        <taxon>Liparidae</taxon>
        <taxon>Liparis</taxon>
    </lineage>
</organism>
<protein>
    <submittedName>
        <fullName evidence="2">Uncharacterized protein</fullName>
    </submittedName>
</protein>
<accession>A0A4Z2JFT8</accession>